<dbReference type="GO" id="GO:0004386">
    <property type="term" value="F:helicase activity"/>
    <property type="evidence" value="ECO:0007669"/>
    <property type="project" value="InterPro"/>
</dbReference>
<dbReference type="STRING" id="363999.A0A439CT32"/>
<organism evidence="8 9">
    <name type="scientific">Xylaria grammica</name>
    <dbReference type="NCBI Taxonomy" id="363999"/>
    <lineage>
        <taxon>Eukaryota</taxon>
        <taxon>Fungi</taxon>
        <taxon>Dikarya</taxon>
        <taxon>Ascomycota</taxon>
        <taxon>Pezizomycotina</taxon>
        <taxon>Sordariomycetes</taxon>
        <taxon>Xylariomycetidae</taxon>
        <taxon>Xylariales</taxon>
        <taxon>Xylariaceae</taxon>
        <taxon>Xylaria</taxon>
    </lineage>
</organism>
<keyword evidence="2" id="KW-0547">Nucleotide-binding</keyword>
<feature type="domain" description="AAA+ ATPase" evidence="7">
    <location>
        <begin position="1875"/>
        <end position="2012"/>
    </location>
</feature>
<dbReference type="Proteomes" id="UP000286045">
    <property type="component" value="Unassembled WGS sequence"/>
</dbReference>
<dbReference type="CDD" id="cd17936">
    <property type="entry name" value="EEXXEc_NFX1"/>
    <property type="match status" value="1"/>
</dbReference>
<protein>
    <recommendedName>
        <fullName evidence="7">AAA+ ATPase domain-containing protein</fullName>
    </recommendedName>
</protein>
<feature type="compositionally biased region" description="Basic and acidic residues" evidence="6">
    <location>
        <begin position="1225"/>
        <end position="1236"/>
    </location>
</feature>
<feature type="region of interest" description="Disordered" evidence="6">
    <location>
        <begin position="2262"/>
        <end position="2287"/>
    </location>
</feature>
<dbReference type="FunFam" id="3.40.50.300:FF:001660">
    <property type="entry name" value="NF-X1 finger and helicase protein, putative"/>
    <property type="match status" value="1"/>
</dbReference>
<evidence type="ECO:0000256" key="5">
    <source>
        <dbReference type="SAM" id="Coils"/>
    </source>
</evidence>
<feature type="compositionally biased region" description="Polar residues" evidence="6">
    <location>
        <begin position="1238"/>
        <end position="1249"/>
    </location>
</feature>
<dbReference type="InterPro" id="IPR027417">
    <property type="entry name" value="P-loop_NTPase"/>
</dbReference>
<dbReference type="Pfam" id="PF00004">
    <property type="entry name" value="AAA"/>
    <property type="match status" value="3"/>
</dbReference>
<dbReference type="SMART" id="SM00382">
    <property type="entry name" value="AAA"/>
    <property type="match status" value="4"/>
</dbReference>
<accession>A0A439CT32</accession>
<dbReference type="CDD" id="cd00009">
    <property type="entry name" value="AAA"/>
    <property type="match status" value="3"/>
</dbReference>
<evidence type="ECO:0000313" key="9">
    <source>
        <dbReference type="Proteomes" id="UP000286045"/>
    </source>
</evidence>
<dbReference type="InterPro" id="IPR003593">
    <property type="entry name" value="AAA+_ATPase"/>
</dbReference>
<dbReference type="CDD" id="cd18808">
    <property type="entry name" value="SF1_C_Upf1"/>
    <property type="match status" value="1"/>
</dbReference>
<evidence type="ECO:0000256" key="6">
    <source>
        <dbReference type="SAM" id="MobiDB-lite"/>
    </source>
</evidence>
<feature type="domain" description="AAA+ ATPase" evidence="7">
    <location>
        <begin position="1596"/>
        <end position="1743"/>
    </location>
</feature>
<dbReference type="InterPro" id="IPR050773">
    <property type="entry name" value="CbxX/CfxQ_RuBisCO_ESX"/>
</dbReference>
<dbReference type="FunFam" id="3.40.50.300:FF:000216">
    <property type="entry name" value="Type VII secretion ATPase EccA"/>
    <property type="match status" value="3"/>
</dbReference>
<feature type="compositionally biased region" description="Basic and acidic residues" evidence="6">
    <location>
        <begin position="1261"/>
        <end position="1274"/>
    </location>
</feature>
<feature type="coiled-coil region" evidence="5">
    <location>
        <begin position="1153"/>
        <end position="1197"/>
    </location>
</feature>
<dbReference type="Gene3D" id="1.10.8.60">
    <property type="match status" value="2"/>
</dbReference>
<sequence length="2324" mass="259317">MSSQKSSPRSIRLRTLFTGVVKGEKAIDSKNAKLFLEAVCDQDNRALCIQRLQASEHGRAAFQSALSSSTELSFIRESVTTIFLYLTAPELRTLCGGTVLQQLILGFVESELAWDAYISAFKSGQLGEDGEEAFSWLLLELLSLPKEKATAFVPLGQDSNIKKFLESTKLDIRSRGHRIIHITENLVAGDATKSSGPGGRHDNDFAQISKIAILPTADELSATNPYLPRADETRTLAQRPDGLSYHLDSQFRLLREDMVRDMREETSIAQNVQKKQRRAFSVEHLSMVGVHCDGRTPWALKLECMNDLPQMPKKSEAMRRKFLKDNPKYLKHESLACVIADGEVVTLGTLVREEDLLAIQPPVLCLQIPGANSERALRVIKGAKSVKLVQLNTALFSYTPILKQLAEIKELPFEEEILRWNADSKVEPPSYMASHSISALLRDLIRNPSLDVQDALQLPSSTTLDKSQAACFVTGMLRRVSTIQGPPGTGKSFIGALLVKAIFSHSDQKILILTYKHHALDQFIEDLLKLGIPRGDIIRLGSAMKATTSVQDLSMRNASQLAQDEGKSLEQAFSGLEQRAPSRDELLEHLEFLTEGPPFFSAFEVPKNDDGTTYVGKKGKAIDGTFYLLDRWCQGRDAMPFGRVARKYPEVWKIKAPERMRLQQQWKADILRERLEAVQAAGNSYNKDLEQIASVYMERELTVLRSKRIIACTTTAAAKYVQMLNSARPGVVLVEEAGEILESHVLTALGPDTKQLILIGDHKQLRPKANFALSVEKGDGYDLNMSLFERLITRGYPHQTLLQQHRMRPELAKFVRELTYPNLVDAASTKNRPNVKGLQDNVIFLSHAHGEEEMHNIRDWKDGASPSTKRNAYEIHMAIKCLRYLSQQEIKTPTEKIVILTPYLGQLHLLRDELSKDNDPVLNDLDSHDLVRAGLVSSATSQINKPKVKISTIDNFQGDESEIVIVSLTRSNNNGDIGFMSSPERLNVLLSRARNGLILIGNAETFMNSRKGGQLWTRFIDMLKAQDHIYDGLPVKCEQHPTRLAVLRSPEDFDNECPDGGCKEPCGASLKCGIHKCPRSCHHRSDHSKMTCDKIVEVKCSKGHAQKRKCYEKQPLKCRQCDLEEKRATMMLERDVKLQDKRLEAQVKHDMDVTELDMQIRKIREEVEDKQVAQERLQALEQKKRDLEAAQRLAALTLQHVSRATVPPATIAQPTQSHSTTTAPSHDDNNPKDARPPDTQSRKAVTTPKSPDLKPTAPKKSASELEWERQKRVEGASDAAIDDLMALTGLEEIKEKFLDIKAKIETVARQGIDMKKERMGMVMLGNPGTGKTTVARIYARFLASVGALPGKEFVEITGSGLANEGVAGAKKMIEGLVKAGGGVFFIDEAYQLASGNSYAGKNVLDYILTEIEDRRGTIAFILAGYVKEMEKFFEHNPGFDSRMPHRLTFADYSDQELLVMLNAMIKKKYGGRATLEGGGYGLYARVLIKRLGRRRGTEGYGNARALENVWAQVTERQAHRLRKERVAGGSPDDLLFTKEDLIGPEPSGAIKDSAAWKELQSLVGLERVKNSVKALVAAIQRNYHRELEELEPLGFTLHRVFLGSPGTGKTTVAKLYGSILADLGLLSKREVVIKNPSDFVGSALGQSEENTKKILKAAAGKVLVIDEAYGLDAGGGVGGGNKDPFKSAVIDTIVAEVQNNPGEDLCVLLLGYQEQMEEMMNHSNPGLARRFRLSDAFYFEDFNDEDLMRILDFKLRKQGLMATKEAKEAAIEVLARERDRPHFGNAGAVENIISRAKELEQKRTSATGAGNSNPDITFLPQDFDEDYDRANGAGLSCRELFSDIVGCEKLIDQLEKYQRIAKNMKLHGKDPRTQIPFTFLFKGPPGTGKTTVARKVSRLYYDMGILGSSEYIECSASDLIGQYVGQTGPKTQAKLTEGLGRVLFIDEAYRFCDGHFGKEAINELVDCLTKPKYMGKIVVILAGYTHQIDDLLRINPGLSSRFHEEVVFENMDPEKCLQLLGREIKKQEIEMTPAMDCVSPNERQQMLDIFAELSKFPSWGNGRDVKNVGKDICSDAFAGNTSSGLTVGVADVLRHLNKMFKSQKARNDITKGTTSPENLFGPNDIPIRTRSPPTAPTPAASTISTKVAEPAPPTEDESYAEPKLPAATQYSPQRDPGVSDEVWQALQQNIAEEKALEQAREAFMAAQQREYEAQKAAEEARRKELEQLEEEKRKADEKRRREIEEEMRKERERIEAALKAKREAEERLRKAQEEAERKRRQEAAVQKKIRDMGICPAGFRWIREGGGYRCAGGSHYLSNRQLGI</sequence>
<proteinExistence type="inferred from homology"/>
<dbReference type="InterPro" id="IPR041627">
    <property type="entry name" value="AAA_lid_6"/>
</dbReference>
<dbReference type="PANTHER" id="PTHR43392:SF2">
    <property type="entry name" value="AAA-TYPE ATPASE FAMILY PROTEIN _ ANKYRIN REPEAT FAMILY PROTEIN"/>
    <property type="match status" value="1"/>
</dbReference>
<feature type="region of interest" description="Disordered" evidence="6">
    <location>
        <begin position="2225"/>
        <end position="2249"/>
    </location>
</feature>
<evidence type="ECO:0000259" key="7">
    <source>
        <dbReference type="SMART" id="SM00382"/>
    </source>
</evidence>
<dbReference type="FunFam" id="1.10.8.60:FF:000160">
    <property type="entry name" value="WGS project CABT00000000 data, contig 2.55"/>
    <property type="match status" value="1"/>
</dbReference>
<dbReference type="InterPro" id="IPR041677">
    <property type="entry name" value="DNA2/NAM7_AAA_11"/>
</dbReference>
<dbReference type="CDD" id="cd06008">
    <property type="entry name" value="NF-X1-zinc-finger"/>
    <property type="match status" value="1"/>
</dbReference>
<feature type="region of interest" description="Disordered" evidence="6">
    <location>
        <begin position="2103"/>
        <end position="2179"/>
    </location>
</feature>
<comment type="caution">
    <text evidence="8">The sequence shown here is derived from an EMBL/GenBank/DDBJ whole genome shotgun (WGS) entry which is preliminary data.</text>
</comment>
<dbReference type="GO" id="GO:0005524">
    <property type="term" value="F:ATP binding"/>
    <property type="evidence" value="ECO:0007669"/>
    <property type="project" value="UniProtKB-KW"/>
</dbReference>
<feature type="compositionally biased region" description="Low complexity" evidence="6">
    <location>
        <begin position="2125"/>
        <end position="2145"/>
    </location>
</feature>
<evidence type="ECO:0000256" key="1">
    <source>
        <dbReference type="ARBA" id="ARBA00010378"/>
    </source>
</evidence>
<keyword evidence="4" id="KW-0067">ATP-binding</keyword>
<dbReference type="SUPFAM" id="SSF52540">
    <property type="entry name" value="P-loop containing nucleoside triphosphate hydrolases"/>
    <property type="match status" value="4"/>
</dbReference>
<dbReference type="Pfam" id="PF13087">
    <property type="entry name" value="AAA_12"/>
    <property type="match status" value="1"/>
</dbReference>
<feature type="compositionally biased region" description="Polar residues" evidence="6">
    <location>
        <begin position="1212"/>
        <end position="1224"/>
    </location>
</feature>
<keyword evidence="3" id="KW-0347">Helicase</keyword>
<evidence type="ECO:0000256" key="3">
    <source>
        <dbReference type="ARBA" id="ARBA00022806"/>
    </source>
</evidence>
<feature type="domain" description="AAA+ ATPase" evidence="7">
    <location>
        <begin position="1317"/>
        <end position="1449"/>
    </location>
</feature>
<dbReference type="InterPro" id="IPR003959">
    <property type="entry name" value="ATPase_AAA_core"/>
</dbReference>
<reference evidence="8 9" key="1">
    <citation type="submission" date="2018-12" db="EMBL/GenBank/DDBJ databases">
        <title>Draft genome sequence of Xylaria grammica IHI A82.</title>
        <authorList>
            <person name="Buettner E."/>
            <person name="Kellner H."/>
        </authorList>
    </citation>
    <scope>NUCLEOTIDE SEQUENCE [LARGE SCALE GENOMIC DNA]</scope>
    <source>
        <strain evidence="8 9">IHI A82</strain>
    </source>
</reference>
<feature type="region of interest" description="Disordered" evidence="6">
    <location>
        <begin position="1207"/>
        <end position="1274"/>
    </location>
</feature>
<dbReference type="Pfam" id="PF13086">
    <property type="entry name" value="AAA_11"/>
    <property type="match status" value="1"/>
</dbReference>
<dbReference type="InterPro" id="IPR000641">
    <property type="entry name" value="CbxX/CfxQ"/>
</dbReference>
<feature type="compositionally biased region" description="Basic and acidic residues" evidence="6">
    <location>
        <begin position="2262"/>
        <end position="2282"/>
    </location>
</feature>
<gene>
    <name evidence="8" type="ORF">EKO27_g9799</name>
</gene>
<dbReference type="Gene3D" id="3.40.50.300">
    <property type="entry name" value="P-loop containing nucleotide triphosphate hydrolases"/>
    <property type="match status" value="5"/>
</dbReference>
<name>A0A439CT32_9PEZI</name>
<keyword evidence="5" id="KW-0175">Coiled coil</keyword>
<dbReference type="InterPro" id="IPR041679">
    <property type="entry name" value="DNA2/NAM7-like_C"/>
</dbReference>
<keyword evidence="3" id="KW-0378">Hydrolase</keyword>
<keyword evidence="9" id="KW-1185">Reference proteome</keyword>
<dbReference type="InterPro" id="IPR047187">
    <property type="entry name" value="SF1_C_Upf1"/>
</dbReference>
<evidence type="ECO:0000256" key="4">
    <source>
        <dbReference type="ARBA" id="ARBA00022840"/>
    </source>
</evidence>
<comment type="similarity">
    <text evidence="1">Belongs to the CbxX/CfxQ family.</text>
</comment>
<dbReference type="EMBL" id="RYZI01000455">
    <property type="protein sequence ID" value="RWA05306.1"/>
    <property type="molecule type" value="Genomic_DNA"/>
</dbReference>
<dbReference type="Pfam" id="PF17866">
    <property type="entry name" value="AAA_lid_6"/>
    <property type="match status" value="1"/>
</dbReference>
<dbReference type="PANTHER" id="PTHR43392">
    <property type="entry name" value="AAA-TYPE ATPASE FAMILY PROTEIN / ANKYRIN REPEAT FAMILY PROTEIN"/>
    <property type="match status" value="1"/>
</dbReference>
<dbReference type="GO" id="GO:0016887">
    <property type="term" value="F:ATP hydrolysis activity"/>
    <property type="evidence" value="ECO:0007669"/>
    <property type="project" value="InterPro"/>
</dbReference>
<evidence type="ECO:0000256" key="2">
    <source>
        <dbReference type="ARBA" id="ARBA00022741"/>
    </source>
</evidence>
<dbReference type="PRINTS" id="PR00819">
    <property type="entry name" value="CBXCFQXSUPER"/>
</dbReference>
<feature type="domain" description="AAA+ ATPase" evidence="7">
    <location>
        <begin position="477"/>
        <end position="779"/>
    </location>
</feature>
<evidence type="ECO:0000313" key="8">
    <source>
        <dbReference type="EMBL" id="RWA05306.1"/>
    </source>
</evidence>